<gene>
    <name evidence="2" type="ORF">SDC9_71796</name>
</gene>
<organism evidence="2">
    <name type="scientific">bioreactor metagenome</name>
    <dbReference type="NCBI Taxonomy" id="1076179"/>
    <lineage>
        <taxon>unclassified sequences</taxon>
        <taxon>metagenomes</taxon>
        <taxon>ecological metagenomes</taxon>
    </lineage>
</organism>
<feature type="region of interest" description="Disordered" evidence="1">
    <location>
        <begin position="148"/>
        <end position="174"/>
    </location>
</feature>
<feature type="compositionally biased region" description="Basic and acidic residues" evidence="1">
    <location>
        <begin position="148"/>
        <end position="161"/>
    </location>
</feature>
<evidence type="ECO:0000313" key="2">
    <source>
        <dbReference type="EMBL" id="MPM25305.1"/>
    </source>
</evidence>
<protein>
    <submittedName>
        <fullName evidence="2">Uncharacterized protein</fullName>
    </submittedName>
</protein>
<comment type="caution">
    <text evidence="2">The sequence shown here is derived from an EMBL/GenBank/DDBJ whole genome shotgun (WGS) entry which is preliminary data.</text>
</comment>
<name>A0A644Y9T2_9ZZZZ</name>
<sequence length="196" mass="20678">MDRPLHRADHRDQVRRQRDDQRGPAAGLRRGHRLPAPLWRTAGGRARRRAADLGDAQAPRHPLGVPRRIPGHHAGDDGGHLLGAVFPHGQIVQEKQRLRAAADDIVDAHGHAVDAHGVVLVHQKGQLQLGAHTVGAGHQHRIAHAGEVGRKQAAEAADAPHHAGGHGAPDVALHQLHGPIAGGDVHPGGLVAFTVA</sequence>
<dbReference type="AlphaFoldDB" id="A0A644Y9T2"/>
<reference evidence="2" key="1">
    <citation type="submission" date="2019-08" db="EMBL/GenBank/DDBJ databases">
        <authorList>
            <person name="Kucharzyk K."/>
            <person name="Murdoch R.W."/>
            <person name="Higgins S."/>
            <person name="Loffler F."/>
        </authorList>
    </citation>
    <scope>NUCLEOTIDE SEQUENCE</scope>
</reference>
<feature type="compositionally biased region" description="Basic and acidic residues" evidence="1">
    <location>
        <begin position="1"/>
        <end position="22"/>
    </location>
</feature>
<dbReference type="EMBL" id="VSSQ01004465">
    <property type="protein sequence ID" value="MPM25305.1"/>
    <property type="molecule type" value="Genomic_DNA"/>
</dbReference>
<accession>A0A644Y9T2</accession>
<proteinExistence type="predicted"/>
<feature type="region of interest" description="Disordered" evidence="1">
    <location>
        <begin position="1"/>
        <end position="63"/>
    </location>
</feature>
<evidence type="ECO:0000256" key="1">
    <source>
        <dbReference type="SAM" id="MobiDB-lite"/>
    </source>
</evidence>